<evidence type="ECO:0008006" key="3">
    <source>
        <dbReference type="Google" id="ProtNLM"/>
    </source>
</evidence>
<evidence type="ECO:0000313" key="1">
    <source>
        <dbReference type="EMBL" id="CAL4061297.1"/>
    </source>
</evidence>
<evidence type="ECO:0000313" key="2">
    <source>
        <dbReference type="Proteomes" id="UP001497623"/>
    </source>
</evidence>
<accession>A0AAV2PMJ9</accession>
<protein>
    <recommendedName>
        <fullName evidence="3">B box-type domain-containing protein</fullName>
    </recommendedName>
</protein>
<name>A0AAV2PMJ9_MEGNR</name>
<gene>
    <name evidence="1" type="ORF">MNOR_LOCUS2047</name>
</gene>
<comment type="caution">
    <text evidence="1">The sequence shown here is derived from an EMBL/GenBank/DDBJ whole genome shotgun (WGS) entry which is preliminary data.</text>
</comment>
<proteinExistence type="predicted"/>
<dbReference type="SUPFAM" id="SSF57845">
    <property type="entry name" value="B-box zinc-binding domain"/>
    <property type="match status" value="1"/>
</dbReference>
<reference evidence="1 2" key="1">
    <citation type="submission" date="2024-05" db="EMBL/GenBank/DDBJ databases">
        <authorList>
            <person name="Wallberg A."/>
        </authorList>
    </citation>
    <scope>NUCLEOTIDE SEQUENCE [LARGE SCALE GENOMIC DNA]</scope>
</reference>
<dbReference type="Proteomes" id="UP001497623">
    <property type="component" value="Unassembled WGS sequence"/>
</dbReference>
<dbReference type="AlphaFoldDB" id="A0AAV2PMJ9"/>
<sequence length="338" mass="39083">MVNVLCVCSSISISLRFDGLGDHRGEHTKCSHPCFFQFYDAQIFPHSDTCYKILFLFNFSNVNQIPINFNLESGKKLLNISKTSKGTESPQCLEHQLALSHRCSTHKAWVCQSCVREDHSSESCHIITVTEELNDKKSRQLEQSKVMLYSFEETCKKLDDCKKQYTEQMTECDKYNVRLNKEIQRKKTSKLQFEENFAFLDQKIDNLKVKRFYYNEAVSSLKESETVKEVSQCSSKLQNEAEKLKLISLEIEKELESTRRTVQFQHDDLLGFPKLSVKDGRTHLHVLQVNDIYKSSPGKLQYPAESVPPLTDGIFTFLDMGWPGKEPRRVYSKMVGNT</sequence>
<feature type="non-terminal residue" evidence="1">
    <location>
        <position position="338"/>
    </location>
</feature>
<organism evidence="1 2">
    <name type="scientific">Meganyctiphanes norvegica</name>
    <name type="common">Northern krill</name>
    <name type="synonym">Thysanopoda norvegica</name>
    <dbReference type="NCBI Taxonomy" id="48144"/>
    <lineage>
        <taxon>Eukaryota</taxon>
        <taxon>Metazoa</taxon>
        <taxon>Ecdysozoa</taxon>
        <taxon>Arthropoda</taxon>
        <taxon>Crustacea</taxon>
        <taxon>Multicrustacea</taxon>
        <taxon>Malacostraca</taxon>
        <taxon>Eumalacostraca</taxon>
        <taxon>Eucarida</taxon>
        <taxon>Euphausiacea</taxon>
        <taxon>Euphausiidae</taxon>
        <taxon>Meganyctiphanes</taxon>
    </lineage>
</organism>
<keyword evidence="2" id="KW-1185">Reference proteome</keyword>
<dbReference type="EMBL" id="CAXKWB010000589">
    <property type="protein sequence ID" value="CAL4061297.1"/>
    <property type="molecule type" value="Genomic_DNA"/>
</dbReference>